<reference evidence="1 2" key="1">
    <citation type="submission" date="2023-07" db="EMBL/GenBank/DDBJ databases">
        <title>Paenibacillus sp. JX-17 nov. isolated from soil.</title>
        <authorList>
            <person name="Wan Y."/>
            <person name="Liu B."/>
        </authorList>
    </citation>
    <scope>NUCLEOTIDE SEQUENCE [LARGE SCALE GENOMIC DNA]</scope>
    <source>
        <strain evidence="1 2">JX-17</strain>
    </source>
</reference>
<name>A0ABT9CCX7_9BACL</name>
<gene>
    <name evidence="1" type="ORF">Q5741_03790</name>
</gene>
<accession>A0ABT9CCX7</accession>
<organism evidence="1 2">
    <name type="scientific">Paenibacillus lacisoli</name>
    <dbReference type="NCBI Taxonomy" id="3064525"/>
    <lineage>
        <taxon>Bacteria</taxon>
        <taxon>Bacillati</taxon>
        <taxon>Bacillota</taxon>
        <taxon>Bacilli</taxon>
        <taxon>Bacillales</taxon>
        <taxon>Paenibacillaceae</taxon>
        <taxon>Paenibacillus</taxon>
    </lineage>
</organism>
<proteinExistence type="predicted"/>
<keyword evidence="2" id="KW-1185">Reference proteome</keyword>
<sequence length="72" mass="8308">SLVPSFVFILFHTRVFIDCIFIVALHDLQGKLSTDNQSLLYEDIHHESLQLVFRDLGEVELHSISSVQRQVI</sequence>
<feature type="non-terminal residue" evidence="1">
    <location>
        <position position="1"/>
    </location>
</feature>
<dbReference type="EMBL" id="JAUQTB010000001">
    <property type="protein sequence ID" value="MDO7905531.1"/>
    <property type="molecule type" value="Genomic_DNA"/>
</dbReference>
<dbReference type="Proteomes" id="UP001240171">
    <property type="component" value="Unassembled WGS sequence"/>
</dbReference>
<protein>
    <submittedName>
        <fullName evidence="1">Uncharacterized protein</fullName>
    </submittedName>
</protein>
<evidence type="ECO:0000313" key="2">
    <source>
        <dbReference type="Proteomes" id="UP001240171"/>
    </source>
</evidence>
<evidence type="ECO:0000313" key="1">
    <source>
        <dbReference type="EMBL" id="MDO7905531.1"/>
    </source>
</evidence>
<comment type="caution">
    <text evidence="1">The sequence shown here is derived from an EMBL/GenBank/DDBJ whole genome shotgun (WGS) entry which is preliminary data.</text>
</comment>